<dbReference type="GO" id="GO:0016747">
    <property type="term" value="F:acyltransferase activity, transferring groups other than amino-acyl groups"/>
    <property type="evidence" value="ECO:0007669"/>
    <property type="project" value="InterPro"/>
</dbReference>
<feature type="transmembrane region" description="Helical" evidence="1">
    <location>
        <begin position="237"/>
        <end position="255"/>
    </location>
</feature>
<keyword evidence="1" id="KW-0472">Membrane</keyword>
<keyword evidence="1" id="KW-1133">Transmembrane helix</keyword>
<gene>
    <name evidence="3" type="ORF">FYJ66_04920</name>
</gene>
<dbReference type="RefSeq" id="WP_154572399.1">
    <property type="nucleotide sequence ID" value="NZ_VUNB01000003.1"/>
</dbReference>
<dbReference type="EMBL" id="VUNB01000003">
    <property type="protein sequence ID" value="MST68935.1"/>
    <property type="molecule type" value="Genomic_DNA"/>
</dbReference>
<evidence type="ECO:0000256" key="1">
    <source>
        <dbReference type="SAM" id="Phobius"/>
    </source>
</evidence>
<dbReference type="PANTHER" id="PTHR23028">
    <property type="entry name" value="ACETYLTRANSFERASE"/>
    <property type="match status" value="1"/>
</dbReference>
<feature type="transmembrane region" description="Helical" evidence="1">
    <location>
        <begin position="91"/>
        <end position="110"/>
    </location>
</feature>
<keyword evidence="3" id="KW-0808">Transferase</keyword>
<evidence type="ECO:0000259" key="2">
    <source>
        <dbReference type="Pfam" id="PF01757"/>
    </source>
</evidence>
<proteinExistence type="predicted"/>
<keyword evidence="1" id="KW-0812">Transmembrane</keyword>
<dbReference type="AlphaFoldDB" id="A0A6A8M6G8"/>
<feature type="transmembrane region" description="Helical" evidence="1">
    <location>
        <begin position="179"/>
        <end position="199"/>
    </location>
</feature>
<name>A0A6A8M6G8_9FIRM</name>
<feature type="domain" description="Acyltransferase 3" evidence="2">
    <location>
        <begin position="9"/>
        <end position="348"/>
    </location>
</feature>
<accession>A0A6A8M6G8</accession>
<keyword evidence="3" id="KW-0012">Acyltransferase</keyword>
<feature type="transmembrane region" description="Helical" evidence="1">
    <location>
        <begin position="328"/>
        <end position="354"/>
    </location>
</feature>
<reference evidence="3" key="1">
    <citation type="submission" date="2019-09" db="EMBL/GenBank/DDBJ databases">
        <title>In-depth cultivation of the pig gut microbiome towards novel bacterial diversity and tailored functional studies.</title>
        <authorList>
            <person name="Wylensek D."/>
            <person name="Hitch T.C.A."/>
            <person name="Clavel T."/>
        </authorList>
    </citation>
    <scope>NUCLEOTIDE SEQUENCE</scope>
    <source>
        <strain evidence="3">RF-744-FAT-WT-3</strain>
    </source>
</reference>
<feature type="transmembrane region" description="Helical" evidence="1">
    <location>
        <begin position="298"/>
        <end position="316"/>
    </location>
</feature>
<dbReference type="InterPro" id="IPR050879">
    <property type="entry name" value="Acyltransferase_3"/>
</dbReference>
<organism evidence="3">
    <name type="scientific">Baileyella intestinalis</name>
    <dbReference type="NCBI Taxonomy" id="2606709"/>
    <lineage>
        <taxon>Bacteria</taxon>
        <taxon>Bacillati</taxon>
        <taxon>Bacillota</taxon>
        <taxon>Clostridia</taxon>
        <taxon>Peptostreptococcales</taxon>
        <taxon>Anaerovoracaceae</taxon>
        <taxon>Baileyella</taxon>
    </lineage>
</organism>
<feature type="transmembrane region" description="Helical" evidence="1">
    <location>
        <begin position="52"/>
        <end position="70"/>
    </location>
</feature>
<feature type="transmembrane region" description="Helical" evidence="1">
    <location>
        <begin position="144"/>
        <end position="167"/>
    </location>
</feature>
<protein>
    <submittedName>
        <fullName evidence="3">Acyltransferase</fullName>
    </submittedName>
</protein>
<sequence>MDGNGHRVKSIEGMRFIMMTVIILSHCEFLENTSIGYFYSRYLHNATMGVDFFFIVSGFGLYLAFTKNAAQFKKVPMFDFRGGIRRIRKLYPLYICTMLISIVPYCGSRLHDQSLQTVVVNSIVKFVPSLFLLQSLTGLTTFSIAFNGVGWFLSTLFILYLVAPFLAKSFEKFDDRYTMRILIINIIATVLAFAVFRFIDMRTPFDDLSYGSPYFRVFFVGDGMMIAKLFKEKKIHYGKSASDLFVFLALAWFPLRNTVAEYILPELIRTVDIVLCVLMICALLNAKGYVNKVFAGNTIVYLGGLTGLMFLIHYPIRQYIGMAIDNEAISITVGVICAISIFVMSICISAFYIAKMQGKARKR</sequence>
<dbReference type="InterPro" id="IPR002656">
    <property type="entry name" value="Acyl_transf_3_dom"/>
</dbReference>
<feature type="transmembrane region" description="Helical" evidence="1">
    <location>
        <begin position="267"/>
        <end position="286"/>
    </location>
</feature>
<comment type="caution">
    <text evidence="3">The sequence shown here is derived from an EMBL/GenBank/DDBJ whole genome shotgun (WGS) entry which is preliminary data.</text>
</comment>
<evidence type="ECO:0000313" key="3">
    <source>
        <dbReference type="EMBL" id="MST68935.1"/>
    </source>
</evidence>
<dbReference type="Pfam" id="PF01757">
    <property type="entry name" value="Acyl_transf_3"/>
    <property type="match status" value="1"/>
</dbReference>